<feature type="region of interest" description="Disordered" evidence="3">
    <location>
        <begin position="676"/>
        <end position="700"/>
    </location>
</feature>
<feature type="non-terminal residue" evidence="6">
    <location>
        <position position="1"/>
    </location>
</feature>
<dbReference type="InterPro" id="IPR002018">
    <property type="entry name" value="CarbesteraseB"/>
</dbReference>
<dbReference type="Pfam" id="PF00135">
    <property type="entry name" value="COesterase"/>
    <property type="match status" value="1"/>
</dbReference>
<dbReference type="InterPro" id="IPR051093">
    <property type="entry name" value="Neuroligin/BSAL"/>
</dbReference>
<evidence type="ECO:0000256" key="1">
    <source>
        <dbReference type="ARBA" id="ARBA00005964"/>
    </source>
</evidence>
<keyword evidence="4" id="KW-0812">Transmembrane</keyword>
<evidence type="ECO:0000259" key="5">
    <source>
        <dbReference type="Pfam" id="PF00135"/>
    </source>
</evidence>
<comment type="similarity">
    <text evidence="1">Belongs to the type-B carboxylesterase/lipase family.</text>
</comment>
<dbReference type="EMBL" id="HACG01026970">
    <property type="protein sequence ID" value="CEK73835.1"/>
    <property type="molecule type" value="Transcribed_RNA"/>
</dbReference>
<dbReference type="ESTHER" id="9eupu-a0a0b7a1j6">
    <property type="family name" value="Gliotactin"/>
</dbReference>
<proteinExistence type="inferred from homology"/>
<dbReference type="InterPro" id="IPR029058">
    <property type="entry name" value="AB_hydrolase_fold"/>
</dbReference>
<reference evidence="6" key="1">
    <citation type="submission" date="2014-12" db="EMBL/GenBank/DDBJ databases">
        <title>Insight into the proteome of Arion vulgaris.</title>
        <authorList>
            <person name="Aradska J."/>
            <person name="Bulat T."/>
            <person name="Smidak R."/>
            <person name="Sarate P."/>
            <person name="Gangsoo J."/>
            <person name="Sialana F."/>
            <person name="Bilban M."/>
            <person name="Lubec G."/>
        </authorList>
    </citation>
    <scope>NUCLEOTIDE SEQUENCE</scope>
    <source>
        <tissue evidence="6">Skin</tissue>
    </source>
</reference>
<dbReference type="SUPFAM" id="SSF53474">
    <property type="entry name" value="alpha/beta-Hydrolases"/>
    <property type="match status" value="1"/>
</dbReference>
<dbReference type="AlphaFoldDB" id="A0A0B7A1J6"/>
<name>A0A0B7A1J6_9EUPU</name>
<protein>
    <recommendedName>
        <fullName evidence="5">Carboxylesterase type B domain-containing protein</fullName>
    </recommendedName>
</protein>
<evidence type="ECO:0000256" key="3">
    <source>
        <dbReference type="SAM" id="MobiDB-lite"/>
    </source>
</evidence>
<gene>
    <name evidence="6" type="primary">ORF88473</name>
</gene>
<keyword evidence="4" id="KW-1133">Transmembrane helix</keyword>
<evidence type="ECO:0000256" key="2">
    <source>
        <dbReference type="ARBA" id="ARBA00022729"/>
    </source>
</evidence>
<organism evidence="6">
    <name type="scientific">Arion vulgaris</name>
    <dbReference type="NCBI Taxonomy" id="1028688"/>
    <lineage>
        <taxon>Eukaryota</taxon>
        <taxon>Metazoa</taxon>
        <taxon>Spiralia</taxon>
        <taxon>Lophotrochozoa</taxon>
        <taxon>Mollusca</taxon>
        <taxon>Gastropoda</taxon>
        <taxon>Heterobranchia</taxon>
        <taxon>Euthyneura</taxon>
        <taxon>Panpulmonata</taxon>
        <taxon>Eupulmonata</taxon>
        <taxon>Stylommatophora</taxon>
        <taxon>Helicina</taxon>
        <taxon>Arionoidea</taxon>
        <taxon>Arionidae</taxon>
        <taxon>Arion</taxon>
    </lineage>
</organism>
<evidence type="ECO:0000313" key="6">
    <source>
        <dbReference type="EMBL" id="CEK73835.1"/>
    </source>
</evidence>
<evidence type="ECO:0000256" key="4">
    <source>
        <dbReference type="SAM" id="Phobius"/>
    </source>
</evidence>
<feature type="domain" description="Carboxylesterase type B" evidence="5">
    <location>
        <begin position="64"/>
        <end position="612"/>
    </location>
</feature>
<dbReference type="PANTHER" id="PTHR43903">
    <property type="entry name" value="NEUROLIGIN"/>
    <property type="match status" value="1"/>
</dbReference>
<dbReference type="InterPro" id="IPR019819">
    <property type="entry name" value="Carboxylesterase_B_CS"/>
</dbReference>
<keyword evidence="2" id="KW-0732">Signal</keyword>
<feature type="transmembrane region" description="Helical" evidence="4">
    <location>
        <begin position="646"/>
        <end position="667"/>
    </location>
</feature>
<accession>A0A0B7A1J6</accession>
<dbReference type="Gene3D" id="3.40.50.1820">
    <property type="entry name" value="alpha/beta hydrolase"/>
    <property type="match status" value="1"/>
</dbReference>
<keyword evidence="4" id="KW-0472">Membrane</keyword>
<sequence>LVLEYGGFNTEVIVTRKRNMFQNLKKTTMSLVVEMIVHVGFLSLIFVSADAQQVPLLKSIMGNVVVNTPYGFVKGVTYSSQYEIYPNRWVNAYLGVPYAKTLTQYGSDWREKYRFHNPDEDPYWYGTYDATKYKPACPQMPWLVKETVWGFSDVSEDCLYLDIYTPNITTETLSASPNLYPVLVFVHGGGFIMGSSRQWPGVFLAERFIVVVVINYRLNALGFLSTGDRFSAGNYGMFDQVKALQFVKKTIRSFRGNPDRITLMGQDAGAASVGMHLVSPRSVGLFNQAIMLSGSEMSEWAVLKTSDSVLYAQRLCQEVGCPTSDSQQMMDCLRFYRSFEQITNASAKVSMVTGKIGNPWAPVVDGAIVGVNYAFLPDPPANLRRQLRQMNIPLLAGMVLDEGAYFIPNLPNLIDGVQDPQFHNILDEFISYRDISYKIALRDALEFQYTYWPQPTNYSWTRYRLIEMMGDYMFGAAISATVRSHVQLTTVFCYVFEYNSFNNYNPRWRGIAHGQDLDYIFGIPFINDTYRDLLGIYPRQEYDYSDRNISEFMITMITNFTSTGEPTPRTEQTRFFRNVTWWQYNTINHTYLSINNRSENKINYRQDQYHFWNDYYPKLAGYNPYMLTQDPTSDPQTASTYEITTWALTATAGVLLIVVICLIIFLIRRSRTKNYPKYHPSPTSNSNNRERTDALMHSSC</sequence>
<dbReference type="PROSITE" id="PS00941">
    <property type="entry name" value="CARBOXYLESTERASE_B_2"/>
    <property type="match status" value="1"/>
</dbReference>